<dbReference type="InterPro" id="IPR046943">
    <property type="entry name" value="Fungal_Myo2/2A_CBD"/>
</dbReference>
<evidence type="ECO:0000256" key="7">
    <source>
        <dbReference type="ARBA" id="ARBA00023203"/>
    </source>
</evidence>
<gene>
    <name evidence="13" type="ORF">P691DRAFT_808417</name>
</gene>
<evidence type="ECO:0008006" key="15">
    <source>
        <dbReference type="Google" id="ProtNLM"/>
    </source>
</evidence>
<feature type="coiled-coil region" evidence="9">
    <location>
        <begin position="987"/>
        <end position="1129"/>
    </location>
</feature>
<proteinExistence type="inferred from homology"/>
<dbReference type="GO" id="GO:0005737">
    <property type="term" value="C:cytoplasm"/>
    <property type="evidence" value="ECO:0007669"/>
    <property type="project" value="TreeGrafter"/>
</dbReference>
<dbReference type="Proteomes" id="UP000807342">
    <property type="component" value="Unassembled WGS sequence"/>
</dbReference>
<dbReference type="InterPro" id="IPR027417">
    <property type="entry name" value="P-loop_NTPase"/>
</dbReference>
<dbReference type="Gene3D" id="1.20.5.190">
    <property type="match status" value="2"/>
</dbReference>
<evidence type="ECO:0000313" key="14">
    <source>
        <dbReference type="Proteomes" id="UP000807342"/>
    </source>
</evidence>
<dbReference type="EMBL" id="MU151089">
    <property type="protein sequence ID" value="KAF9451225.1"/>
    <property type="molecule type" value="Genomic_DNA"/>
</dbReference>
<evidence type="ECO:0000256" key="9">
    <source>
        <dbReference type="SAM" id="Coils"/>
    </source>
</evidence>
<evidence type="ECO:0000256" key="8">
    <source>
        <dbReference type="PROSITE-ProRule" id="PRU00782"/>
    </source>
</evidence>
<dbReference type="InterPro" id="IPR002710">
    <property type="entry name" value="Dilute_dom"/>
</dbReference>
<evidence type="ECO:0000256" key="6">
    <source>
        <dbReference type="ARBA" id="ARBA00023175"/>
    </source>
</evidence>
<dbReference type="Gene3D" id="1.20.58.530">
    <property type="match status" value="1"/>
</dbReference>
<dbReference type="CDD" id="cd01380">
    <property type="entry name" value="MYSc_Myo5"/>
    <property type="match status" value="1"/>
</dbReference>
<dbReference type="InterPro" id="IPR001609">
    <property type="entry name" value="Myosin_head_motor_dom-like"/>
</dbReference>
<dbReference type="Gene3D" id="1.20.120.720">
    <property type="entry name" value="Myosin VI head, motor domain, U50 subdomain"/>
    <property type="match status" value="1"/>
</dbReference>
<comment type="caution">
    <text evidence="13">The sequence shown here is derived from an EMBL/GenBank/DDBJ whole genome shotgun (WGS) entry which is preliminary data.</text>
</comment>
<dbReference type="Pfam" id="PF00063">
    <property type="entry name" value="Myosin_head"/>
    <property type="match status" value="1"/>
</dbReference>
<evidence type="ECO:0000259" key="12">
    <source>
        <dbReference type="PROSITE" id="PS51456"/>
    </source>
</evidence>
<evidence type="ECO:0000256" key="4">
    <source>
        <dbReference type="ARBA" id="ARBA00023054"/>
    </source>
</evidence>
<feature type="domain" description="Myosin motor" evidence="12">
    <location>
        <begin position="75"/>
        <end position="821"/>
    </location>
</feature>
<dbReference type="SUPFAM" id="SSF52540">
    <property type="entry name" value="P-loop containing nucleoside triphosphate hydrolases"/>
    <property type="match status" value="2"/>
</dbReference>
<keyword evidence="5 8" id="KW-0518">Myosin</keyword>
<dbReference type="GO" id="GO:0000146">
    <property type="term" value="F:microfilament motor activity"/>
    <property type="evidence" value="ECO:0007669"/>
    <property type="project" value="TreeGrafter"/>
</dbReference>
<dbReference type="GO" id="GO:0051015">
    <property type="term" value="F:actin filament binding"/>
    <property type="evidence" value="ECO:0007669"/>
    <property type="project" value="TreeGrafter"/>
</dbReference>
<dbReference type="OrthoDB" id="6108017at2759"/>
<dbReference type="PRINTS" id="PR00193">
    <property type="entry name" value="MYOSINHEAVY"/>
</dbReference>
<feature type="domain" description="Dilute" evidence="11">
    <location>
        <begin position="1306"/>
        <end position="1586"/>
    </location>
</feature>
<dbReference type="GO" id="GO:0016459">
    <property type="term" value="C:myosin complex"/>
    <property type="evidence" value="ECO:0007669"/>
    <property type="project" value="UniProtKB-KW"/>
</dbReference>
<keyword evidence="3 8" id="KW-0067">ATP-binding</keyword>
<dbReference type="PROSITE" id="PS51126">
    <property type="entry name" value="DILUTE"/>
    <property type="match status" value="1"/>
</dbReference>
<dbReference type="Pfam" id="PF00612">
    <property type="entry name" value="IQ"/>
    <property type="match status" value="1"/>
</dbReference>
<name>A0A9P6C6U8_9AGAR</name>
<feature type="compositionally biased region" description="Low complexity" evidence="10">
    <location>
        <begin position="631"/>
        <end position="651"/>
    </location>
</feature>
<dbReference type="PROSITE" id="PS51456">
    <property type="entry name" value="MYOSIN_MOTOR"/>
    <property type="match status" value="1"/>
</dbReference>
<evidence type="ECO:0000256" key="3">
    <source>
        <dbReference type="ARBA" id="ARBA00022840"/>
    </source>
</evidence>
<keyword evidence="6 8" id="KW-0505">Motor protein</keyword>
<dbReference type="InterPro" id="IPR036961">
    <property type="entry name" value="Kinesin_motor_dom_sf"/>
</dbReference>
<accession>A0A9P6C6U8</accession>
<dbReference type="GO" id="GO:0016020">
    <property type="term" value="C:membrane"/>
    <property type="evidence" value="ECO:0007669"/>
    <property type="project" value="TreeGrafter"/>
</dbReference>
<sequence length="1637" mass="185031">MAENIYSKGTRVWFEDKEQAWISAEVASVAKGADDNIKLVFVDERGKEITINTTGKEIKDGKEGLPPLRNPPLLETADDLATLSHLNEPSVLHTIRNRYAQHSIYTYSGIVLIAVNPFQRVTLYGPEIIQAYSGRRRGELEPHLFAIAEDAYTAMRKEGMGQTIIVSGESGAGKTESAKFIMRYLASVNPPDSGSKSKSKFSLDESSEIEKQILATNPILEAFGNAKTTRNDNSSRFGKYIQILFDGKQEIVGARIRTYLLERSRVVFQPLTERNYHIFYQLCAGAPSKERKDLGLDTDVAKFHYLKQGGPASTPIVGVDDCEEFRATQQALSTVGISVEKQWAVFRLLAALLHLGNIKITPTRNECNIDDSDPALQMATRFLGVTLADFKKWTIKKQIITRSEKIVTALSAAQATVVRDSVAKFIYACMFEWLVAIVNESLAGENGDAAERAEMFIGVLDIYGFEHFQKNSFEQFSINYANEKLQQEFNSHVFKLEQEEYVKEEINWTFIDFSDNQPCIDVIESKLGVLSLLDEESRLPAGTDASFLQKLNAQILGKAEFKTVYKKPRFGNTSFTIAHYALDVTYEVEGFLEKNRDTVPDEQMALLAATKNPFLKEVLDAALNSVKTTEGGSTPTGPASDSGSGGSRRSSVIPDPGRQSFVASSAQSVTAAPGGAKRGGLAAKKPTQGSIFKASLITLMETLKVTNVHYIRCIKPNEAKRPWEFQPQQVLGQLRACGVLETIRISCAGYPTRWTYEEFAERYYMLVSSSEWQPMIQAMDLRKLCTTILDKTIADTDMYQNGLSKIFFRAGMLAALESLRSDRLNAMVTVVQKNMRRRVAMKKYRQLRHATVKIQTWWRGILARRFAESIRREVAARRLQTAVRAYTQRKQFLDVRRGVILAQSRIRGMQARQRFAHNRTYQAATLLQSLLRGVSSRRIHRSNVHHVIYMQSCIRRRYARRELKVLREEARSLSKYQEISYKLENKVVELTQSLQQRSEEKKKVEAQLTELKQQLQQWVNRHEESDTRLKQTLANLQTAEAEVARKEDLLQAKLESEKKLEEITTRLTEKEEIISKLTDEISRQATQIEAQQKALEVAPVRTHEDSSVIATLKNEVSNLREQLNRANALNVLTRGSRGDQPPLSPTFAPTLRLAEPNGTANGNAASNNRHQRRHSSAGVFGLMPIENRTSTDEIMMDVKKSQANPRAVSVAFNGEDNFMRSRGVNGLPGIRDYEDPAEEKIRLMVDAKRLDEDVLEGLIRGLKIPLPSLTNPSAVKEILFPANLISLVTNEMWKYGLIAESERFLANVMQTVQAHVMSFQGEEAIIPGIFWLSNVHEMLSFICVAESDMLQGIGPGEENAVRPFDWADYERLVSVVKHDLDSLEYNIYHTWMLEAKKKLSKMVIPALIESQSLPGFTTSDGGGRLFNRLLNTNSQPAFSMDDILNLLNKVWKSLKSYYMEESVVQQVITELLKLIGVSSFNDLLMRRNFSSWKRAMQIQYNITRIEEWCKSHDMPEGTLQLEHLMQATKLLQLKKATAADIEIIYDVCWMLSPMQIQRMCTNYYVADYENPISPEILRVVASRVQANDRNDHLLLSPETEEVGPYELPLPREVSGLETYVPAYLNVSHLRRLAALVS</sequence>
<dbReference type="Gene3D" id="3.40.850.10">
    <property type="entry name" value="Kinesin motor domain"/>
    <property type="match status" value="1"/>
</dbReference>
<comment type="similarity">
    <text evidence="1 8">Belongs to the TRAFAC class myosin-kinesin ATPase superfamily. Myosin family.</text>
</comment>
<dbReference type="PANTHER" id="PTHR13140">
    <property type="entry name" value="MYOSIN"/>
    <property type="match status" value="1"/>
</dbReference>
<dbReference type="PROSITE" id="PS50096">
    <property type="entry name" value="IQ"/>
    <property type="match status" value="5"/>
</dbReference>
<keyword evidence="2 8" id="KW-0547">Nucleotide-binding</keyword>
<dbReference type="InterPro" id="IPR000048">
    <property type="entry name" value="IQ_motif_EF-hand-BS"/>
</dbReference>
<organism evidence="13 14">
    <name type="scientific">Macrolepiota fuliginosa MF-IS2</name>
    <dbReference type="NCBI Taxonomy" id="1400762"/>
    <lineage>
        <taxon>Eukaryota</taxon>
        <taxon>Fungi</taxon>
        <taxon>Dikarya</taxon>
        <taxon>Basidiomycota</taxon>
        <taxon>Agaricomycotina</taxon>
        <taxon>Agaricomycetes</taxon>
        <taxon>Agaricomycetidae</taxon>
        <taxon>Agaricales</taxon>
        <taxon>Agaricineae</taxon>
        <taxon>Agaricaceae</taxon>
        <taxon>Macrolepiota</taxon>
    </lineage>
</organism>
<keyword evidence="7 8" id="KW-0009">Actin-binding</keyword>
<dbReference type="Gene3D" id="6.20.240.20">
    <property type="match status" value="1"/>
</dbReference>
<evidence type="ECO:0000256" key="1">
    <source>
        <dbReference type="ARBA" id="ARBA00008314"/>
    </source>
</evidence>
<evidence type="ECO:0000256" key="2">
    <source>
        <dbReference type="ARBA" id="ARBA00022741"/>
    </source>
</evidence>
<evidence type="ECO:0000256" key="5">
    <source>
        <dbReference type="ARBA" id="ARBA00023123"/>
    </source>
</evidence>
<dbReference type="SMART" id="SM00015">
    <property type="entry name" value="IQ"/>
    <property type="match status" value="6"/>
</dbReference>
<evidence type="ECO:0000256" key="10">
    <source>
        <dbReference type="SAM" id="MobiDB-lite"/>
    </source>
</evidence>
<dbReference type="FunFam" id="1.10.10.820:FF:000001">
    <property type="entry name" value="Myosin heavy chain"/>
    <property type="match status" value="1"/>
</dbReference>
<keyword evidence="4 9" id="KW-0175">Coiled coil</keyword>
<dbReference type="GO" id="GO:0007015">
    <property type="term" value="P:actin filament organization"/>
    <property type="evidence" value="ECO:0007669"/>
    <property type="project" value="TreeGrafter"/>
</dbReference>
<dbReference type="PANTHER" id="PTHR13140:SF706">
    <property type="entry name" value="DILUTE CLASS UNCONVENTIONAL MYOSIN, ISOFORM C"/>
    <property type="match status" value="1"/>
</dbReference>
<feature type="region of interest" description="Disordered" evidence="10">
    <location>
        <begin position="626"/>
        <end position="657"/>
    </location>
</feature>
<dbReference type="SUPFAM" id="SSF50084">
    <property type="entry name" value="Myosin S1 fragment, N-terminal domain"/>
    <property type="match status" value="1"/>
</dbReference>
<evidence type="ECO:0000313" key="13">
    <source>
        <dbReference type="EMBL" id="KAF9451225.1"/>
    </source>
</evidence>
<protein>
    <recommendedName>
        <fullName evidence="15">Myosin 5</fullName>
    </recommendedName>
</protein>
<evidence type="ECO:0000259" key="11">
    <source>
        <dbReference type="PROSITE" id="PS51126"/>
    </source>
</evidence>
<feature type="region of interest" description="Actin-binding" evidence="8">
    <location>
        <begin position="696"/>
        <end position="718"/>
    </location>
</feature>
<reference evidence="13" key="1">
    <citation type="submission" date="2020-11" db="EMBL/GenBank/DDBJ databases">
        <authorList>
            <consortium name="DOE Joint Genome Institute"/>
            <person name="Ahrendt S."/>
            <person name="Riley R."/>
            <person name="Andreopoulos W."/>
            <person name="Labutti K."/>
            <person name="Pangilinan J."/>
            <person name="Ruiz-Duenas F.J."/>
            <person name="Barrasa J.M."/>
            <person name="Sanchez-Garcia M."/>
            <person name="Camarero S."/>
            <person name="Miyauchi S."/>
            <person name="Serrano A."/>
            <person name="Linde D."/>
            <person name="Babiker R."/>
            <person name="Drula E."/>
            <person name="Ayuso-Fernandez I."/>
            <person name="Pacheco R."/>
            <person name="Padilla G."/>
            <person name="Ferreira P."/>
            <person name="Barriuso J."/>
            <person name="Kellner H."/>
            <person name="Castanera R."/>
            <person name="Alfaro M."/>
            <person name="Ramirez L."/>
            <person name="Pisabarro A.G."/>
            <person name="Kuo A."/>
            <person name="Tritt A."/>
            <person name="Lipzen A."/>
            <person name="He G."/>
            <person name="Yan M."/>
            <person name="Ng V."/>
            <person name="Cullen D."/>
            <person name="Martin F."/>
            <person name="Rosso M.-N."/>
            <person name="Henrissat B."/>
            <person name="Hibbett D."/>
            <person name="Martinez A.T."/>
            <person name="Grigoriev I.V."/>
        </authorList>
    </citation>
    <scope>NUCLEOTIDE SEQUENCE</scope>
    <source>
        <strain evidence="13">MF-IS2</strain>
    </source>
</reference>
<dbReference type="CDD" id="cd15480">
    <property type="entry name" value="fMyo2p_CBD"/>
    <property type="match status" value="1"/>
</dbReference>
<dbReference type="SMART" id="SM00242">
    <property type="entry name" value="MYSc"/>
    <property type="match status" value="1"/>
</dbReference>
<dbReference type="Gene3D" id="1.10.10.820">
    <property type="match status" value="1"/>
</dbReference>
<dbReference type="Pfam" id="PF01843">
    <property type="entry name" value="DIL"/>
    <property type="match status" value="1"/>
</dbReference>
<feature type="binding site" evidence="8">
    <location>
        <begin position="168"/>
        <end position="175"/>
    </location>
    <ligand>
        <name>ATP</name>
        <dbReference type="ChEBI" id="CHEBI:30616"/>
    </ligand>
</feature>
<dbReference type="GO" id="GO:0005524">
    <property type="term" value="F:ATP binding"/>
    <property type="evidence" value="ECO:0007669"/>
    <property type="project" value="UniProtKB-UniRule"/>
</dbReference>
<keyword evidence="14" id="KW-1185">Reference proteome</keyword>
<dbReference type="InterPro" id="IPR036103">
    <property type="entry name" value="MYSc_Myo5"/>
</dbReference>
<dbReference type="SMART" id="SM01132">
    <property type="entry name" value="DIL"/>
    <property type="match status" value="1"/>
</dbReference>